<evidence type="ECO:0000256" key="13">
    <source>
        <dbReference type="ARBA" id="ARBA00034099"/>
    </source>
</evidence>
<dbReference type="InterPro" id="IPR006202">
    <property type="entry name" value="Neur_chan_lig-bd"/>
</dbReference>
<keyword evidence="7 14" id="KW-0472">Membrane</keyword>
<feature type="transmembrane region" description="Helical" evidence="14">
    <location>
        <begin position="452"/>
        <end position="470"/>
    </location>
</feature>
<sequence>MHYDVRIFITLCKYTIVNLAVGFHRTDIDKRGYNPLIRPVEHAAESITVEFNLALSQLISVDEKNQIMKTNVWLQMYWYDYQLKWDAEKYGGIKGIRIHHEKAWRPDIVLFNNADGNYEVSYESNVVMSDDGRIYWIPPAIYKSSCTIDVEFFPFDQQECEMKFGSWTFNGDQLDFIFYQGMNSLDFTDYLKSGTWDIIDAPGRIETTTKPGTNDTKTMVIFKFVLRRKTLFYTVNLIIPCVLISFVSVCVFALPADAGEKITLCISILLALVVFLLLVSKILPPSLKIPLIAKYLLFTFIMNIFAICLTVIVINRNFRTPRTHRMPYWVRVVFLNYLPRILLMERPDHDQRWRKKTDKPSSDTAEDLHNKPTSSLLELTEIHHPNCKLNTRLINVDTNIGNEESNETFHMTPEVYKATEALKFITEHLKAEDEYETVLDDWRYVARVLDRLLLYIFLIVTICGSIGILMRAPHILEFVDQDQIIENLMRRFSTGKK</sequence>
<dbReference type="Proteomes" id="UP001217089">
    <property type="component" value="Unassembled WGS sequence"/>
</dbReference>
<feature type="transmembrane region" description="Helical" evidence="14">
    <location>
        <begin position="295"/>
        <end position="314"/>
    </location>
</feature>
<dbReference type="PRINTS" id="PR00252">
    <property type="entry name" value="NRIONCHANNEL"/>
</dbReference>
<evidence type="ECO:0000256" key="7">
    <source>
        <dbReference type="ARBA" id="ARBA00023136"/>
    </source>
</evidence>
<dbReference type="SUPFAM" id="SSF63712">
    <property type="entry name" value="Nicotinic receptor ligand binding domain-like"/>
    <property type="match status" value="1"/>
</dbReference>
<evidence type="ECO:0000256" key="4">
    <source>
        <dbReference type="ARBA" id="ARBA00022989"/>
    </source>
</evidence>
<dbReference type="PROSITE" id="PS00236">
    <property type="entry name" value="NEUROTR_ION_CHANNEL"/>
    <property type="match status" value="1"/>
</dbReference>
<dbReference type="CDD" id="cd19064">
    <property type="entry name" value="LGIC_TM_nAChR"/>
    <property type="match status" value="1"/>
</dbReference>
<evidence type="ECO:0000256" key="2">
    <source>
        <dbReference type="ARBA" id="ARBA00022475"/>
    </source>
</evidence>
<evidence type="ECO:0000256" key="9">
    <source>
        <dbReference type="ARBA" id="ARBA00023170"/>
    </source>
</evidence>
<evidence type="ECO:0000256" key="8">
    <source>
        <dbReference type="ARBA" id="ARBA00023157"/>
    </source>
</evidence>
<feature type="domain" description="Neurotransmitter-gated ion-channel transmembrane" evidence="16">
    <location>
        <begin position="237"/>
        <end position="468"/>
    </location>
</feature>
<keyword evidence="1 14" id="KW-0813">Transport</keyword>
<keyword evidence="2" id="KW-1003">Cell membrane</keyword>
<keyword evidence="9" id="KW-0675">Receptor</keyword>
<comment type="caution">
    <text evidence="17">The sequence shown here is derived from an EMBL/GenBank/DDBJ whole genome shotgun (WGS) entry which is preliminary data.</text>
</comment>
<dbReference type="CDD" id="cd19032">
    <property type="entry name" value="LGIC_ECD_nAChR_proto_beta-like"/>
    <property type="match status" value="1"/>
</dbReference>
<dbReference type="PRINTS" id="PR00254">
    <property type="entry name" value="NICOTINICR"/>
</dbReference>
<evidence type="ECO:0008006" key="19">
    <source>
        <dbReference type="Google" id="ProtNLM"/>
    </source>
</evidence>
<dbReference type="Gene3D" id="1.20.58.390">
    <property type="entry name" value="Neurotransmitter-gated ion-channel transmembrane domain"/>
    <property type="match status" value="2"/>
</dbReference>
<dbReference type="NCBIfam" id="TIGR00860">
    <property type="entry name" value="LIC"/>
    <property type="match status" value="1"/>
</dbReference>
<dbReference type="InterPro" id="IPR018000">
    <property type="entry name" value="Neurotransmitter_ion_chnl_CS"/>
</dbReference>
<evidence type="ECO:0000313" key="17">
    <source>
        <dbReference type="EMBL" id="KAJ8304997.1"/>
    </source>
</evidence>
<dbReference type="EMBL" id="JARBDR010000903">
    <property type="protein sequence ID" value="KAJ8304997.1"/>
    <property type="molecule type" value="Genomic_DNA"/>
</dbReference>
<keyword evidence="6 14" id="KW-0406">Ion transport</keyword>
<protein>
    <recommendedName>
        <fullName evidence="19">Acetylcholine receptor subunit beta-like 1</fullName>
    </recommendedName>
</protein>
<reference evidence="17 18" key="1">
    <citation type="submission" date="2022-12" db="EMBL/GenBank/DDBJ databases">
        <title>Chromosome-level genome of Tegillarca granosa.</title>
        <authorList>
            <person name="Kim J."/>
        </authorList>
    </citation>
    <scope>NUCLEOTIDE SEQUENCE [LARGE SCALE GENOMIC DNA]</scope>
    <source>
        <strain evidence="17">Teg-2019</strain>
        <tissue evidence="17">Adductor muscle</tissue>
    </source>
</reference>
<dbReference type="InterPro" id="IPR006029">
    <property type="entry name" value="Neurotrans-gated_channel_TM"/>
</dbReference>
<evidence type="ECO:0000256" key="11">
    <source>
        <dbReference type="ARBA" id="ARBA00023286"/>
    </source>
</evidence>
<dbReference type="InterPro" id="IPR036734">
    <property type="entry name" value="Neur_chan_lig-bd_sf"/>
</dbReference>
<feature type="domain" description="Neurotransmitter-gated ion-channel ligand-binding" evidence="15">
    <location>
        <begin position="31"/>
        <end position="230"/>
    </location>
</feature>
<evidence type="ECO:0000256" key="12">
    <source>
        <dbReference type="ARBA" id="ARBA00023303"/>
    </source>
</evidence>
<proteinExistence type="inferred from homology"/>
<keyword evidence="5" id="KW-0770">Synapse</keyword>
<keyword evidence="10" id="KW-0325">Glycoprotein</keyword>
<dbReference type="Pfam" id="PF02931">
    <property type="entry name" value="Neur_chan_LBD"/>
    <property type="match status" value="1"/>
</dbReference>
<gene>
    <name evidence="17" type="ORF">KUTeg_018580</name>
</gene>
<accession>A0ABQ9EM46</accession>
<dbReference type="Gene3D" id="2.70.170.10">
    <property type="entry name" value="Neurotransmitter-gated ion-channel ligand-binding domain"/>
    <property type="match status" value="1"/>
</dbReference>
<evidence type="ECO:0000259" key="15">
    <source>
        <dbReference type="Pfam" id="PF02931"/>
    </source>
</evidence>
<keyword evidence="8" id="KW-1015">Disulfide bond</keyword>
<keyword evidence="12 14" id="KW-0407">Ion channel</keyword>
<comment type="similarity">
    <text evidence="14">Belongs to the ligand-gated ion channel (TC 1.A.9) family.</text>
</comment>
<dbReference type="Pfam" id="PF02932">
    <property type="entry name" value="Neur_chan_memb"/>
    <property type="match status" value="1"/>
</dbReference>
<evidence type="ECO:0000256" key="3">
    <source>
        <dbReference type="ARBA" id="ARBA00022692"/>
    </source>
</evidence>
<keyword evidence="11" id="KW-1071">Ligand-gated ion channel</keyword>
<dbReference type="SUPFAM" id="SSF90112">
    <property type="entry name" value="Neurotransmitter-gated ion-channel transmembrane pore"/>
    <property type="match status" value="1"/>
</dbReference>
<dbReference type="InterPro" id="IPR002394">
    <property type="entry name" value="Nicotinic_acetylcholine_rcpt"/>
</dbReference>
<evidence type="ECO:0000313" key="18">
    <source>
        <dbReference type="Proteomes" id="UP001217089"/>
    </source>
</evidence>
<dbReference type="InterPro" id="IPR006201">
    <property type="entry name" value="Neur_channel"/>
</dbReference>
<dbReference type="PANTHER" id="PTHR18945">
    <property type="entry name" value="NEUROTRANSMITTER GATED ION CHANNEL"/>
    <property type="match status" value="1"/>
</dbReference>
<name>A0ABQ9EM46_TEGGR</name>
<feature type="transmembrane region" description="Helical" evidence="14">
    <location>
        <begin position="261"/>
        <end position="283"/>
    </location>
</feature>
<evidence type="ECO:0000256" key="6">
    <source>
        <dbReference type="ARBA" id="ARBA00023065"/>
    </source>
</evidence>
<keyword evidence="18" id="KW-1185">Reference proteome</keyword>
<evidence type="ECO:0000259" key="16">
    <source>
        <dbReference type="Pfam" id="PF02932"/>
    </source>
</evidence>
<keyword evidence="3 14" id="KW-0812">Transmembrane</keyword>
<evidence type="ECO:0000256" key="1">
    <source>
        <dbReference type="ARBA" id="ARBA00022448"/>
    </source>
</evidence>
<dbReference type="InterPro" id="IPR038050">
    <property type="entry name" value="Neuro_actylchol_rec"/>
</dbReference>
<organism evidence="17 18">
    <name type="scientific">Tegillarca granosa</name>
    <name type="common">Malaysian cockle</name>
    <name type="synonym">Anadara granosa</name>
    <dbReference type="NCBI Taxonomy" id="220873"/>
    <lineage>
        <taxon>Eukaryota</taxon>
        <taxon>Metazoa</taxon>
        <taxon>Spiralia</taxon>
        <taxon>Lophotrochozoa</taxon>
        <taxon>Mollusca</taxon>
        <taxon>Bivalvia</taxon>
        <taxon>Autobranchia</taxon>
        <taxon>Pteriomorphia</taxon>
        <taxon>Arcoida</taxon>
        <taxon>Arcoidea</taxon>
        <taxon>Arcidae</taxon>
        <taxon>Tegillarca</taxon>
    </lineage>
</organism>
<evidence type="ECO:0000256" key="5">
    <source>
        <dbReference type="ARBA" id="ARBA00023018"/>
    </source>
</evidence>
<evidence type="ECO:0000256" key="14">
    <source>
        <dbReference type="RuleBase" id="RU000687"/>
    </source>
</evidence>
<feature type="transmembrane region" description="Helical" evidence="14">
    <location>
        <begin position="231"/>
        <end position="255"/>
    </location>
</feature>
<comment type="subcellular location">
    <subcellularLocation>
        <location evidence="13">Synaptic cell membrane</location>
        <topology evidence="13">Multi-pass membrane protein</topology>
    </subcellularLocation>
</comment>
<evidence type="ECO:0000256" key="10">
    <source>
        <dbReference type="ARBA" id="ARBA00023180"/>
    </source>
</evidence>
<keyword evidence="4 14" id="KW-1133">Transmembrane helix</keyword>
<dbReference type="InterPro" id="IPR036719">
    <property type="entry name" value="Neuro-gated_channel_TM_sf"/>
</dbReference>